<dbReference type="AlphaFoldDB" id="A0A9W4WKR8"/>
<dbReference type="PANTHER" id="PTHR43591">
    <property type="entry name" value="METHYLTRANSFERASE"/>
    <property type="match status" value="1"/>
</dbReference>
<proteinExistence type="inferred from homology"/>
<evidence type="ECO:0000313" key="3">
    <source>
        <dbReference type="EMBL" id="CAI0648556.1"/>
    </source>
</evidence>
<dbReference type="Proteomes" id="UP001152533">
    <property type="component" value="Unassembled WGS sequence"/>
</dbReference>
<dbReference type="GO" id="GO:0008168">
    <property type="term" value="F:methyltransferase activity"/>
    <property type="evidence" value="ECO:0007669"/>
    <property type="project" value="TreeGrafter"/>
</dbReference>
<name>A0A9W4WKR8_9PEZI</name>
<dbReference type="PANTHER" id="PTHR43591:SF24">
    <property type="entry name" value="2-METHOXY-6-POLYPRENYL-1,4-BENZOQUINOL METHYLASE, MITOCHONDRIAL"/>
    <property type="match status" value="1"/>
</dbReference>
<sequence>MNEVGATTRLGSGPCCILFFSPPPPPFNFSFVQPIPLPPTTLISHITIYFVFTSLKMTGRKSSSPPGSSPPAAGGVESPDHVIEANEAEAEQSEDGYETTSNASTSLAPSVRDYNFENKRRYHKYKEGRYLLPNDDLEQEREDMKHALILHLCDGELHNAPLKNPQKILDIGTGTGIWAMDMGDEYPEAEVTGIDLSPIQPIFVPPNVHFVVDDAEADWTWDDNSLDYIHIRNMGPALKDWDRLLEQAYKVLKPGGWVEVQDIVFKFACDDGSTTPEYTPKKTMDYLAEALEKFGVDVNIAEKLGEKVNAAGFVNTIHDMKKVPVGTWPKDPHMRQIGNYARAVNYDSLGAVTNIPFTKGLGWTTLEVEVWLVQVRKDLMNNSFHTNHHYHSYSGQKPLETK</sequence>
<dbReference type="SUPFAM" id="SSF53335">
    <property type="entry name" value="S-adenosyl-L-methionine-dependent methyltransferases"/>
    <property type="match status" value="1"/>
</dbReference>
<comment type="caution">
    <text evidence="3">The sequence shown here is derived from an EMBL/GenBank/DDBJ whole genome shotgun (WGS) entry which is preliminary data.</text>
</comment>
<accession>A0A9W4WKR8</accession>
<dbReference type="Gene3D" id="3.40.50.150">
    <property type="entry name" value="Vaccinia Virus protein VP39"/>
    <property type="match status" value="1"/>
</dbReference>
<protein>
    <recommendedName>
        <fullName evidence="5">TAM domain methyltransferase</fullName>
    </recommendedName>
</protein>
<feature type="compositionally biased region" description="Acidic residues" evidence="2">
    <location>
        <begin position="87"/>
        <end position="97"/>
    </location>
</feature>
<keyword evidence="4" id="KW-1185">Reference proteome</keyword>
<evidence type="ECO:0000256" key="1">
    <source>
        <dbReference type="ARBA" id="ARBA00038158"/>
    </source>
</evidence>
<feature type="region of interest" description="Disordered" evidence="2">
    <location>
        <begin position="87"/>
        <end position="110"/>
    </location>
</feature>
<reference evidence="3" key="1">
    <citation type="submission" date="2022-08" db="EMBL/GenBank/DDBJ databases">
        <authorList>
            <person name="Giroux E."/>
            <person name="Giroux E."/>
        </authorList>
    </citation>
    <scope>NUCLEOTIDE SEQUENCE</scope>
    <source>
        <strain evidence="3">H1091258</strain>
    </source>
</reference>
<evidence type="ECO:0000256" key="2">
    <source>
        <dbReference type="SAM" id="MobiDB-lite"/>
    </source>
</evidence>
<feature type="compositionally biased region" description="Polar residues" evidence="2">
    <location>
        <begin position="98"/>
        <end position="108"/>
    </location>
</feature>
<dbReference type="EMBL" id="CAMGZC010000571">
    <property type="protein sequence ID" value="CAI0648556.1"/>
    <property type="molecule type" value="Genomic_DNA"/>
</dbReference>
<comment type="similarity">
    <text evidence="1">Belongs to the methyltransferase superfamily. LaeA methyltransferase family.</text>
</comment>
<dbReference type="CDD" id="cd02440">
    <property type="entry name" value="AdoMet_MTases"/>
    <property type="match status" value="1"/>
</dbReference>
<dbReference type="InterPro" id="IPR029063">
    <property type="entry name" value="SAM-dependent_MTases_sf"/>
</dbReference>
<organism evidence="3 4">
    <name type="scientific">Colletotrichum noveboracense</name>
    <dbReference type="NCBI Taxonomy" id="2664923"/>
    <lineage>
        <taxon>Eukaryota</taxon>
        <taxon>Fungi</taxon>
        <taxon>Dikarya</taxon>
        <taxon>Ascomycota</taxon>
        <taxon>Pezizomycotina</taxon>
        <taxon>Sordariomycetes</taxon>
        <taxon>Hypocreomycetidae</taxon>
        <taxon>Glomerellales</taxon>
        <taxon>Glomerellaceae</taxon>
        <taxon>Colletotrichum</taxon>
        <taxon>Colletotrichum gloeosporioides species complex</taxon>
    </lineage>
</organism>
<evidence type="ECO:0008006" key="5">
    <source>
        <dbReference type="Google" id="ProtNLM"/>
    </source>
</evidence>
<dbReference type="Pfam" id="PF13489">
    <property type="entry name" value="Methyltransf_23"/>
    <property type="match status" value="1"/>
</dbReference>
<gene>
    <name evidence="3" type="ORF">CGXH109_LOCUS76923</name>
</gene>
<evidence type="ECO:0000313" key="4">
    <source>
        <dbReference type="Proteomes" id="UP001152533"/>
    </source>
</evidence>